<dbReference type="SUPFAM" id="SSF54637">
    <property type="entry name" value="Thioesterase/thiol ester dehydrase-isomerase"/>
    <property type="match status" value="1"/>
</dbReference>
<dbReference type="RefSeq" id="WP_157299528.1">
    <property type="nucleotide sequence ID" value="NZ_BAAAZB010000010.1"/>
</dbReference>
<dbReference type="OrthoDB" id="9800856at2"/>
<dbReference type="GO" id="GO:0047617">
    <property type="term" value="F:fatty acyl-CoA hydrolase activity"/>
    <property type="evidence" value="ECO:0007669"/>
    <property type="project" value="TreeGrafter"/>
</dbReference>
<evidence type="ECO:0000313" key="3">
    <source>
        <dbReference type="EMBL" id="MVT40898.1"/>
    </source>
</evidence>
<evidence type="ECO:0000256" key="2">
    <source>
        <dbReference type="ARBA" id="ARBA00022801"/>
    </source>
</evidence>
<comment type="similarity">
    <text evidence="1">Belongs to the 4-hydroxybenzoyl-CoA thioesterase family.</text>
</comment>
<gene>
    <name evidence="3" type="ORF">GO495_09935</name>
</gene>
<evidence type="ECO:0000313" key="4">
    <source>
        <dbReference type="Proteomes" id="UP000468388"/>
    </source>
</evidence>
<reference evidence="3 4" key="1">
    <citation type="submission" date="2019-12" db="EMBL/GenBank/DDBJ databases">
        <title>The draft genomic sequence of strain Chitinophaga oryziterrae JCM 16595.</title>
        <authorList>
            <person name="Zhang X."/>
        </authorList>
    </citation>
    <scope>NUCLEOTIDE SEQUENCE [LARGE SCALE GENOMIC DNA]</scope>
    <source>
        <strain evidence="3 4">JCM 16595</strain>
    </source>
</reference>
<dbReference type="Pfam" id="PF13279">
    <property type="entry name" value="4HBT_2"/>
    <property type="match status" value="1"/>
</dbReference>
<comment type="caution">
    <text evidence="3">The sequence shown here is derived from an EMBL/GenBank/DDBJ whole genome shotgun (WGS) entry which is preliminary data.</text>
</comment>
<name>A0A6N8J8Q3_9BACT</name>
<dbReference type="EMBL" id="WRXO01000002">
    <property type="protein sequence ID" value="MVT40898.1"/>
    <property type="molecule type" value="Genomic_DNA"/>
</dbReference>
<accession>A0A6N8J8Q3</accession>
<protein>
    <submittedName>
        <fullName evidence="3">Acyl-CoA thioesterase</fullName>
    </submittedName>
</protein>
<evidence type="ECO:0000256" key="1">
    <source>
        <dbReference type="ARBA" id="ARBA00005953"/>
    </source>
</evidence>
<keyword evidence="2" id="KW-0378">Hydrolase</keyword>
<dbReference type="Proteomes" id="UP000468388">
    <property type="component" value="Unassembled WGS sequence"/>
</dbReference>
<keyword evidence="4" id="KW-1185">Reference proteome</keyword>
<sequence>MSPVLTESANILVKFNEADPLGIVWHGHYVRYFEDGREAFGEKYGLRYLDIYKEGYTVPVVNVQCSYKRSLRYGDRVIVETKYINTAAAKISFEYTLFNAATGELVAEGSSLQVFLDAATSTLQLTIPPFFETWKTTHGLIPPPINVKRR</sequence>
<dbReference type="InterPro" id="IPR029069">
    <property type="entry name" value="HotDog_dom_sf"/>
</dbReference>
<dbReference type="CDD" id="cd00586">
    <property type="entry name" value="4HBT"/>
    <property type="match status" value="1"/>
</dbReference>
<organism evidence="3 4">
    <name type="scientific">Chitinophaga oryziterrae</name>
    <dbReference type="NCBI Taxonomy" id="1031224"/>
    <lineage>
        <taxon>Bacteria</taxon>
        <taxon>Pseudomonadati</taxon>
        <taxon>Bacteroidota</taxon>
        <taxon>Chitinophagia</taxon>
        <taxon>Chitinophagales</taxon>
        <taxon>Chitinophagaceae</taxon>
        <taxon>Chitinophaga</taxon>
    </lineage>
</organism>
<dbReference type="InterPro" id="IPR050563">
    <property type="entry name" value="4-hydroxybenzoyl-CoA_TE"/>
</dbReference>
<proteinExistence type="inferred from homology"/>
<dbReference type="PANTHER" id="PTHR31793:SF27">
    <property type="entry name" value="NOVEL THIOESTERASE SUPERFAMILY DOMAIN AND SAPOSIN A-TYPE DOMAIN CONTAINING PROTEIN (0610012H03RIK)"/>
    <property type="match status" value="1"/>
</dbReference>
<dbReference type="AlphaFoldDB" id="A0A6N8J8Q3"/>
<dbReference type="PANTHER" id="PTHR31793">
    <property type="entry name" value="4-HYDROXYBENZOYL-COA THIOESTERASE FAMILY MEMBER"/>
    <property type="match status" value="1"/>
</dbReference>
<dbReference type="Gene3D" id="3.10.129.10">
    <property type="entry name" value="Hotdog Thioesterase"/>
    <property type="match status" value="1"/>
</dbReference>